<evidence type="ECO:0000259" key="7">
    <source>
        <dbReference type="PROSITE" id="PS51352"/>
    </source>
</evidence>
<dbReference type="InterPro" id="IPR013766">
    <property type="entry name" value="Thioredoxin_domain"/>
</dbReference>
<reference evidence="8 9" key="1">
    <citation type="journal article" date="2019" name="ISME J.">
        <title>Genome analyses of uncultured TG2/ZB3 bacteria in 'Margulisbacteria' specifically attached to ectosymbiotic spirochetes of protists in the termite gut.</title>
        <authorList>
            <person name="Utami Y.D."/>
            <person name="Kuwahara H."/>
            <person name="Igai K."/>
            <person name="Murakami T."/>
            <person name="Sugaya K."/>
            <person name="Morikawa T."/>
            <person name="Nagura Y."/>
            <person name="Yuki M."/>
            <person name="Deevong P."/>
            <person name="Inoue T."/>
            <person name="Kihara K."/>
            <person name="Lo N."/>
            <person name="Yamada A."/>
            <person name="Ohkuma M."/>
            <person name="Hongoh Y."/>
        </authorList>
    </citation>
    <scope>NUCLEOTIDE SEQUENCE [LARGE SCALE GENOMIC DNA]</scope>
    <source>
        <strain evidence="8">NkOx7-01</strain>
    </source>
</reference>
<dbReference type="Gene3D" id="3.40.30.10">
    <property type="entry name" value="Glutaredoxin"/>
    <property type="match status" value="1"/>
</dbReference>
<accession>A0A388TEP3</accession>
<dbReference type="GO" id="GO:0016491">
    <property type="term" value="F:oxidoreductase activity"/>
    <property type="evidence" value="ECO:0007669"/>
    <property type="project" value="InterPro"/>
</dbReference>
<evidence type="ECO:0000256" key="6">
    <source>
        <dbReference type="SAM" id="SignalP"/>
    </source>
</evidence>
<feature type="chain" id="PRO_5017242676" evidence="6">
    <location>
        <begin position="17"/>
        <end position="186"/>
    </location>
</feature>
<comment type="caution">
    <text evidence="8">The sequence shown here is derived from an EMBL/GenBank/DDBJ whole genome shotgun (WGS) entry which is preliminary data.</text>
</comment>
<dbReference type="GO" id="GO:0016209">
    <property type="term" value="F:antioxidant activity"/>
    <property type="evidence" value="ECO:0007669"/>
    <property type="project" value="InterPro"/>
</dbReference>
<dbReference type="InterPro" id="IPR017937">
    <property type="entry name" value="Thioredoxin_CS"/>
</dbReference>
<dbReference type="InterPro" id="IPR036249">
    <property type="entry name" value="Thioredoxin-like_sf"/>
</dbReference>
<dbReference type="InterPro" id="IPR050553">
    <property type="entry name" value="Thioredoxin_ResA/DsbE_sf"/>
</dbReference>
<sequence>MRKMFLIFCLVSLSLAASDKTSPDISIAPEVRQAFASANVPLLRKTQPVADFTVPLADGGTRHIQELSGKVLFLNFWASWCGPCAYEMPSMERLYQKFKTQGLEMLAINYKDEPEVVRAFMAKHKLSFPAGLDLSGRITTRLYGVSAFPTTYIIDRQGRIITRVIGSIEWDTPEIMAALDALLKQK</sequence>
<dbReference type="CDD" id="cd02966">
    <property type="entry name" value="TlpA_like_family"/>
    <property type="match status" value="1"/>
</dbReference>
<keyword evidence="2" id="KW-0201">Cytochrome c-type biogenesis</keyword>
<dbReference type="GO" id="GO:0030313">
    <property type="term" value="C:cell envelope"/>
    <property type="evidence" value="ECO:0007669"/>
    <property type="project" value="UniProtKB-SubCell"/>
</dbReference>
<dbReference type="InterPro" id="IPR000866">
    <property type="entry name" value="AhpC/TSA"/>
</dbReference>
<dbReference type="PANTHER" id="PTHR42852">
    <property type="entry name" value="THIOL:DISULFIDE INTERCHANGE PROTEIN DSBE"/>
    <property type="match status" value="1"/>
</dbReference>
<evidence type="ECO:0000256" key="4">
    <source>
        <dbReference type="ARBA" id="ARBA00023157"/>
    </source>
</evidence>
<keyword evidence="3" id="KW-0735">Signal-anchor</keyword>
<keyword evidence="6" id="KW-0732">Signal</keyword>
<evidence type="ECO:0000313" key="8">
    <source>
        <dbReference type="EMBL" id="GBR74441.1"/>
    </source>
</evidence>
<keyword evidence="4" id="KW-1015">Disulfide bond</keyword>
<keyword evidence="5" id="KW-0676">Redox-active center</keyword>
<evidence type="ECO:0000313" key="9">
    <source>
        <dbReference type="Proteomes" id="UP000269352"/>
    </source>
</evidence>
<feature type="signal peptide" evidence="6">
    <location>
        <begin position="1"/>
        <end position="16"/>
    </location>
</feature>
<dbReference type="PROSITE" id="PS00194">
    <property type="entry name" value="THIOREDOXIN_1"/>
    <property type="match status" value="1"/>
</dbReference>
<dbReference type="EMBL" id="BGZN01000046">
    <property type="protein sequence ID" value="GBR74441.1"/>
    <property type="molecule type" value="Genomic_DNA"/>
</dbReference>
<evidence type="ECO:0000256" key="3">
    <source>
        <dbReference type="ARBA" id="ARBA00022968"/>
    </source>
</evidence>
<dbReference type="SUPFAM" id="SSF52833">
    <property type="entry name" value="Thioredoxin-like"/>
    <property type="match status" value="1"/>
</dbReference>
<dbReference type="PANTHER" id="PTHR42852:SF6">
    <property type="entry name" value="THIOL:DISULFIDE INTERCHANGE PROTEIN DSBE"/>
    <property type="match status" value="1"/>
</dbReference>
<comment type="subcellular location">
    <subcellularLocation>
        <location evidence="1">Cell envelope</location>
    </subcellularLocation>
</comment>
<dbReference type="GO" id="GO:0017004">
    <property type="term" value="P:cytochrome complex assembly"/>
    <property type="evidence" value="ECO:0007669"/>
    <property type="project" value="UniProtKB-KW"/>
</dbReference>
<feature type="domain" description="Thioredoxin" evidence="7">
    <location>
        <begin position="43"/>
        <end position="184"/>
    </location>
</feature>
<organism evidence="8 9">
    <name type="scientific">Termititenax aidoneus</name>
    <dbReference type="NCBI Taxonomy" id="2218524"/>
    <lineage>
        <taxon>Bacteria</taxon>
        <taxon>Bacillati</taxon>
        <taxon>Candidatus Margulisiibacteriota</taxon>
        <taxon>Candidatus Termititenacia</taxon>
        <taxon>Candidatus Termititenacales</taxon>
        <taxon>Candidatus Termititenacaceae</taxon>
        <taxon>Candidatus Termititenax</taxon>
    </lineage>
</organism>
<evidence type="ECO:0000256" key="5">
    <source>
        <dbReference type="ARBA" id="ARBA00023284"/>
    </source>
</evidence>
<dbReference type="PROSITE" id="PS51352">
    <property type="entry name" value="THIOREDOXIN_2"/>
    <property type="match status" value="1"/>
</dbReference>
<dbReference type="AlphaFoldDB" id="A0A388TEP3"/>
<keyword evidence="3" id="KW-0812">Transmembrane</keyword>
<proteinExistence type="predicted"/>
<protein>
    <submittedName>
        <fullName evidence="8">Disulfide reductase TlpA-like family</fullName>
    </submittedName>
</protein>
<evidence type="ECO:0000256" key="2">
    <source>
        <dbReference type="ARBA" id="ARBA00022748"/>
    </source>
</evidence>
<dbReference type="Proteomes" id="UP000269352">
    <property type="component" value="Unassembled WGS sequence"/>
</dbReference>
<gene>
    <name evidence="8" type="ORF">NO1_1615</name>
</gene>
<keyword evidence="9" id="KW-1185">Reference proteome</keyword>
<dbReference type="Pfam" id="PF00578">
    <property type="entry name" value="AhpC-TSA"/>
    <property type="match status" value="1"/>
</dbReference>
<evidence type="ECO:0000256" key="1">
    <source>
        <dbReference type="ARBA" id="ARBA00004196"/>
    </source>
</evidence>
<name>A0A388TEP3_TERA1</name>